<dbReference type="EMBL" id="MUBK01000013">
    <property type="protein sequence ID" value="OTA19920.1"/>
    <property type="molecule type" value="Genomic_DNA"/>
</dbReference>
<evidence type="ECO:0000313" key="2">
    <source>
        <dbReference type="Proteomes" id="UP000194204"/>
    </source>
</evidence>
<proteinExistence type="predicted"/>
<name>A0A1Y2SP23_9GAMM</name>
<dbReference type="AlphaFoldDB" id="A0A1Y2SP23"/>
<comment type="caution">
    <text evidence="1">The sequence shown here is derived from an EMBL/GenBank/DDBJ whole genome shotgun (WGS) entry which is preliminary data.</text>
</comment>
<keyword evidence="2" id="KW-1185">Reference proteome</keyword>
<sequence length="296" mass="33836">MLIQHYNPVEAYNGEIRYSISPGGAVVRVEYDGQSYSIDYTSEIESAVNYWRRIIPNIYPGLTIRHTNQGESNFVIGYSSNMNLFGSRQDREPAISYIPNSEHANSEAMRNHTSDNAVVSHGIYIDNFLVGMNDDRIRMISTIFGDVHNTGDIIKRYMYILLVRHLGYALGFAPDDTNVHIGGNTIAWYSPEISFISRNDSLTPRLMQHYNTFDYIEELLRLINEEEDFNINNVVISPQEEIVARICLGGGAMIEQSEEMKEFYQMCNPRKITFPLTAQMMTILNTKRITSNTSDN</sequence>
<dbReference type="InterPro" id="IPR024079">
    <property type="entry name" value="MetalloPept_cat_dom_sf"/>
</dbReference>
<organism evidence="1 2">
    <name type="scientific">Xenorhabdus beddingii</name>
    <dbReference type="NCBI Taxonomy" id="40578"/>
    <lineage>
        <taxon>Bacteria</taxon>
        <taxon>Pseudomonadati</taxon>
        <taxon>Pseudomonadota</taxon>
        <taxon>Gammaproteobacteria</taxon>
        <taxon>Enterobacterales</taxon>
        <taxon>Morganellaceae</taxon>
        <taxon>Xenorhabdus</taxon>
    </lineage>
</organism>
<dbReference type="Gene3D" id="3.40.390.10">
    <property type="entry name" value="Collagenase (Catalytic Domain)"/>
    <property type="match status" value="1"/>
</dbReference>
<accession>A0A1Y2SP23</accession>
<dbReference type="GO" id="GO:0008237">
    <property type="term" value="F:metallopeptidase activity"/>
    <property type="evidence" value="ECO:0007669"/>
    <property type="project" value="InterPro"/>
</dbReference>
<dbReference type="Proteomes" id="UP000194204">
    <property type="component" value="Unassembled WGS sequence"/>
</dbReference>
<protein>
    <submittedName>
        <fullName evidence="1">Uncharacterized protein</fullName>
    </submittedName>
</protein>
<reference evidence="1 2" key="1">
    <citation type="submission" date="2017-01" db="EMBL/GenBank/DDBJ databases">
        <title>Deconstructing symbiosis and pathogenesis requirements using a combined genomic-metabolomic approach.</title>
        <authorList>
            <person name="Tobias N.J."/>
            <person name="Wolff H."/>
            <person name="Djahanschiri B."/>
            <person name="Ebersberger I."/>
            <person name="Bode H.B."/>
        </authorList>
    </citation>
    <scope>NUCLEOTIDE SEQUENCE [LARGE SCALE GENOMIC DNA]</scope>
    <source>
        <strain evidence="1 2">DSM 4764</strain>
    </source>
</reference>
<evidence type="ECO:0000313" key="1">
    <source>
        <dbReference type="EMBL" id="OTA19920.1"/>
    </source>
</evidence>
<gene>
    <name evidence="1" type="ORF">Xbed_01850</name>
</gene>